<protein>
    <submittedName>
        <fullName evidence="1">Uncharacterized protein</fullName>
    </submittedName>
</protein>
<dbReference type="EMBL" id="JBEAFC010000007">
    <property type="protein sequence ID" value="KAL1549351.1"/>
    <property type="molecule type" value="Genomic_DNA"/>
</dbReference>
<evidence type="ECO:0000313" key="2">
    <source>
        <dbReference type="Proteomes" id="UP001567538"/>
    </source>
</evidence>
<dbReference type="PANTHER" id="PTHR33067:SF15">
    <property type="entry name" value="RNA-DIRECTED DNA POLYMERASE"/>
    <property type="match status" value="1"/>
</dbReference>
<sequence length="277" mass="31131">MVDARVVIQLADCSCIRPEGLLENMIVKVHDFIYPVDFYVIKTAGSESAGSSGVLLGRPFLKTTKTIINVFDGTLFLDYYGEKYTLSMKEATKKLTDMEDLHSVEDIASPVYEYSMEELLQEGYGEVGGNNEIEREVVKWNQEVQAQGLTDQEIYEVIMDFCIGSQAAWSSGAIQPQKEKNARRWEKTGMEKRPLPLKANPAEKRMTKASQKLTGSSGRNEQENLIRIVGAKCNKGGRRRTRIIVKQKLIPTVPFFALFILKFPKGLNNPALTSQKP</sequence>
<dbReference type="AlphaFoldDB" id="A0ABD1GYW5"/>
<name>A0ABD1GYW5_SALDI</name>
<reference evidence="1 2" key="1">
    <citation type="submission" date="2024-06" db="EMBL/GenBank/DDBJ databases">
        <title>A chromosome level genome sequence of Diviner's sage (Salvia divinorum).</title>
        <authorList>
            <person name="Ford S.A."/>
            <person name="Ro D.-K."/>
            <person name="Ness R.W."/>
            <person name="Phillips M.A."/>
        </authorList>
    </citation>
    <scope>NUCLEOTIDE SEQUENCE [LARGE SCALE GENOMIC DNA]</scope>
    <source>
        <strain evidence="1">SAF-2024a</strain>
        <tissue evidence="1">Leaf</tissue>
    </source>
</reference>
<dbReference type="PANTHER" id="PTHR33067">
    <property type="entry name" value="RNA-DIRECTED DNA POLYMERASE-RELATED"/>
    <property type="match status" value="1"/>
</dbReference>
<comment type="caution">
    <text evidence="1">The sequence shown here is derived from an EMBL/GenBank/DDBJ whole genome shotgun (WGS) entry which is preliminary data.</text>
</comment>
<accession>A0ABD1GYW5</accession>
<dbReference type="Proteomes" id="UP001567538">
    <property type="component" value="Unassembled WGS sequence"/>
</dbReference>
<organism evidence="1 2">
    <name type="scientific">Salvia divinorum</name>
    <name type="common">Maria pastora</name>
    <name type="synonym">Diviner's sage</name>
    <dbReference type="NCBI Taxonomy" id="28513"/>
    <lineage>
        <taxon>Eukaryota</taxon>
        <taxon>Viridiplantae</taxon>
        <taxon>Streptophyta</taxon>
        <taxon>Embryophyta</taxon>
        <taxon>Tracheophyta</taxon>
        <taxon>Spermatophyta</taxon>
        <taxon>Magnoliopsida</taxon>
        <taxon>eudicotyledons</taxon>
        <taxon>Gunneridae</taxon>
        <taxon>Pentapetalae</taxon>
        <taxon>asterids</taxon>
        <taxon>lamiids</taxon>
        <taxon>Lamiales</taxon>
        <taxon>Lamiaceae</taxon>
        <taxon>Nepetoideae</taxon>
        <taxon>Mentheae</taxon>
        <taxon>Salviinae</taxon>
        <taxon>Salvia</taxon>
        <taxon>Salvia subgen. Calosphace</taxon>
    </lineage>
</organism>
<evidence type="ECO:0000313" key="1">
    <source>
        <dbReference type="EMBL" id="KAL1549351.1"/>
    </source>
</evidence>
<dbReference type="Gene3D" id="2.40.70.10">
    <property type="entry name" value="Acid Proteases"/>
    <property type="match status" value="1"/>
</dbReference>
<gene>
    <name evidence="1" type="ORF">AAHA92_17466</name>
</gene>
<dbReference type="InterPro" id="IPR021109">
    <property type="entry name" value="Peptidase_aspartic_dom_sf"/>
</dbReference>
<proteinExistence type="predicted"/>
<keyword evidence="2" id="KW-1185">Reference proteome</keyword>